<dbReference type="InterPro" id="IPR029026">
    <property type="entry name" value="tRNA_m1G_MTases_N"/>
</dbReference>
<keyword evidence="6" id="KW-1185">Reference proteome</keyword>
<dbReference type="InterPro" id="IPR029028">
    <property type="entry name" value="Alpha/beta_knot_MTases"/>
</dbReference>
<dbReference type="RefSeq" id="WP_161685428.1">
    <property type="nucleotide sequence ID" value="NZ_JMFG01000015.1"/>
</dbReference>
<sequence length="261" mass="27684">MAWTSVGKHNPRVAALRSIAQGKDEHRTLVDGLKLIRDLWRRGLSPEAVFASEEVAQALTHDPELASLSARVPCFQLPASVLERLAPTQHTQGVVAVFPVPHWEEPQGDLIVYLDRVQDPANVGAVVRVAAALGASSVVCSPGCANPFSPKALRASAGTSLFFPVLRDFPFTRLRHWTSNRYSWVAAAASGGTPLSQWQPQRPLVLALGNEGQGLDPELAAGVTHSVTVPLAHGVESLNVAVACGILLACLTGACHTAYTG</sequence>
<name>A0A062XX00_9BACT</name>
<dbReference type="GO" id="GO:0006396">
    <property type="term" value="P:RNA processing"/>
    <property type="evidence" value="ECO:0007669"/>
    <property type="project" value="InterPro"/>
</dbReference>
<evidence type="ECO:0000256" key="2">
    <source>
        <dbReference type="ARBA" id="ARBA00022603"/>
    </source>
</evidence>
<keyword evidence="2" id="KW-0489">Methyltransferase</keyword>
<dbReference type="STRING" id="1312852.EG19_01590"/>
<evidence type="ECO:0000313" key="5">
    <source>
        <dbReference type="EMBL" id="KDA53914.1"/>
    </source>
</evidence>
<dbReference type="Proteomes" id="UP000027284">
    <property type="component" value="Unassembled WGS sequence"/>
</dbReference>
<dbReference type="Gene3D" id="3.40.1280.10">
    <property type="match status" value="1"/>
</dbReference>
<dbReference type="InterPro" id="IPR001537">
    <property type="entry name" value="SpoU_MeTrfase"/>
</dbReference>
<dbReference type="GO" id="GO:0003723">
    <property type="term" value="F:RNA binding"/>
    <property type="evidence" value="ECO:0007669"/>
    <property type="project" value="InterPro"/>
</dbReference>
<dbReference type="SUPFAM" id="SSF55315">
    <property type="entry name" value="L30e-like"/>
    <property type="match status" value="1"/>
</dbReference>
<comment type="caution">
    <text evidence="5">The sequence shown here is derived from an EMBL/GenBank/DDBJ whole genome shotgun (WGS) entry which is preliminary data.</text>
</comment>
<proteinExistence type="inferred from homology"/>
<dbReference type="GO" id="GO:0005737">
    <property type="term" value="C:cytoplasm"/>
    <property type="evidence" value="ECO:0007669"/>
    <property type="project" value="UniProtKB-ARBA"/>
</dbReference>
<comment type="similarity">
    <text evidence="1">Belongs to the class IV-like SAM-binding methyltransferase superfamily. RNA methyltransferase TrmH family.</text>
</comment>
<dbReference type="InterPro" id="IPR029064">
    <property type="entry name" value="Ribosomal_eL30-like_sf"/>
</dbReference>
<evidence type="ECO:0000313" key="6">
    <source>
        <dbReference type="Proteomes" id="UP000027284"/>
    </source>
</evidence>
<dbReference type="Gene3D" id="3.30.1330.30">
    <property type="match status" value="1"/>
</dbReference>
<reference evidence="5 6" key="1">
    <citation type="submission" date="2014-04" db="EMBL/GenBank/DDBJ databases">
        <title>The Genome Sequence of Thermoanaerobaculum aquaticum MP-01, The First Cultivated Group 23 Acidobacterium.</title>
        <authorList>
            <person name="Stamps B.W."/>
            <person name="Losey N.A."/>
            <person name="Lawson P.A."/>
            <person name="Stevenson B.S."/>
        </authorList>
    </citation>
    <scope>NUCLEOTIDE SEQUENCE [LARGE SCALE GENOMIC DNA]</scope>
    <source>
        <strain evidence="5 6">MP-01</strain>
    </source>
</reference>
<dbReference type="OrthoDB" id="9794400at2"/>
<dbReference type="InterPro" id="IPR053888">
    <property type="entry name" value="MRM3-like_sub_bind"/>
</dbReference>
<dbReference type="InterPro" id="IPR051259">
    <property type="entry name" value="rRNA_Methyltransferase"/>
</dbReference>
<evidence type="ECO:0000256" key="3">
    <source>
        <dbReference type="ARBA" id="ARBA00022679"/>
    </source>
</evidence>
<dbReference type="GO" id="GO:0008173">
    <property type="term" value="F:RNA methyltransferase activity"/>
    <property type="evidence" value="ECO:0007669"/>
    <property type="project" value="InterPro"/>
</dbReference>
<dbReference type="AlphaFoldDB" id="A0A062XX00"/>
<dbReference type="CDD" id="cd18095">
    <property type="entry name" value="SpoU-like_rRNA-MTase"/>
    <property type="match status" value="1"/>
</dbReference>
<dbReference type="SMART" id="SM00967">
    <property type="entry name" value="SpoU_sub_bind"/>
    <property type="match status" value="1"/>
</dbReference>
<keyword evidence="3" id="KW-0808">Transferase</keyword>
<dbReference type="Pfam" id="PF00588">
    <property type="entry name" value="SpoU_methylase"/>
    <property type="match status" value="1"/>
</dbReference>
<evidence type="ECO:0000256" key="1">
    <source>
        <dbReference type="ARBA" id="ARBA00007228"/>
    </source>
</evidence>
<dbReference type="PANTHER" id="PTHR43191:SF2">
    <property type="entry name" value="RRNA METHYLTRANSFERASE 3, MITOCHONDRIAL"/>
    <property type="match status" value="1"/>
</dbReference>
<accession>A0A062XX00</accession>
<dbReference type="SUPFAM" id="SSF75217">
    <property type="entry name" value="alpha/beta knot"/>
    <property type="match status" value="1"/>
</dbReference>
<dbReference type="PANTHER" id="PTHR43191">
    <property type="entry name" value="RRNA METHYLTRANSFERASE 3"/>
    <property type="match status" value="1"/>
</dbReference>
<dbReference type="InterPro" id="IPR013123">
    <property type="entry name" value="SpoU_subst-bd"/>
</dbReference>
<dbReference type="EMBL" id="JMFG01000015">
    <property type="protein sequence ID" value="KDA53914.1"/>
    <property type="molecule type" value="Genomic_DNA"/>
</dbReference>
<protein>
    <recommendedName>
        <fullName evidence="4">RNA 2-O ribose methyltransferase substrate binding domain-containing protein</fullName>
    </recommendedName>
</protein>
<organism evidence="5 6">
    <name type="scientific">Thermoanaerobaculum aquaticum</name>
    <dbReference type="NCBI Taxonomy" id="1312852"/>
    <lineage>
        <taxon>Bacteria</taxon>
        <taxon>Pseudomonadati</taxon>
        <taxon>Acidobacteriota</taxon>
        <taxon>Thermoanaerobaculia</taxon>
        <taxon>Thermoanaerobaculales</taxon>
        <taxon>Thermoanaerobaculaceae</taxon>
        <taxon>Thermoanaerobaculum</taxon>
    </lineage>
</organism>
<evidence type="ECO:0000259" key="4">
    <source>
        <dbReference type="SMART" id="SM00967"/>
    </source>
</evidence>
<dbReference type="Pfam" id="PF22435">
    <property type="entry name" value="MRM3-like_sub_bind"/>
    <property type="match status" value="1"/>
</dbReference>
<dbReference type="GO" id="GO:0032259">
    <property type="term" value="P:methylation"/>
    <property type="evidence" value="ECO:0007669"/>
    <property type="project" value="UniProtKB-KW"/>
</dbReference>
<feature type="domain" description="RNA 2-O ribose methyltransferase substrate binding" evidence="4">
    <location>
        <begin position="29"/>
        <end position="104"/>
    </location>
</feature>
<gene>
    <name evidence="5" type="ORF">EG19_01590</name>
</gene>